<gene>
    <name evidence="2" type="ORF">D9758_000441</name>
</gene>
<sequence>MTSIATRPSTSSRGEIILDPAFFTSSLFVDPFRDDIWSLVQAYHELFSNNALRENPFTLFKKIWCAQGWDYMHFKVLEARSREAFLRVCFRLFLERTVKTEALFTRVVALFGLYTFFNTQPSGSAPPLQRVHHIPIPLDHYASLLTLPTSLVSEQLIPLKPAISYILGNLVESKVFHIVPNSDLGAQNPRFLPREISVDPSDTAGELAKRGPGRPTRNDSAKRSMNALAAVEDWMQRTSVAGPPRASLTAYQQDKSNLLKEIETREGADGSRVVEQANLEVLERLRQAQATVPRQEESWRLIERVERAGKEKSGLLGLTEGAGSKNRLT</sequence>
<dbReference type="PANTHER" id="PTHR15131">
    <property type="entry name" value="SMALL NUCLEAR RNA ACTIVATING COMPLEX, POLYPEPTIDE 1"/>
    <property type="match status" value="1"/>
</dbReference>
<dbReference type="GO" id="GO:0042795">
    <property type="term" value="P:snRNA transcription by RNA polymerase II"/>
    <property type="evidence" value="ECO:0007669"/>
    <property type="project" value="TreeGrafter"/>
</dbReference>
<dbReference type="EMBL" id="JAACJM010000001">
    <property type="protein sequence ID" value="KAF5375000.1"/>
    <property type="molecule type" value="Genomic_DNA"/>
</dbReference>
<name>A0A8H5H232_9AGAR</name>
<dbReference type="Pfam" id="PF09808">
    <property type="entry name" value="SNAPC1"/>
    <property type="match status" value="1"/>
</dbReference>
<comment type="caution">
    <text evidence="2">The sequence shown here is derived from an EMBL/GenBank/DDBJ whole genome shotgun (WGS) entry which is preliminary data.</text>
</comment>
<protein>
    <submittedName>
        <fullName evidence="2">Uncharacterized protein</fullName>
    </submittedName>
</protein>
<proteinExistence type="predicted"/>
<dbReference type="GO" id="GO:0019185">
    <property type="term" value="C:snRNA-activating protein complex"/>
    <property type="evidence" value="ECO:0007669"/>
    <property type="project" value="TreeGrafter"/>
</dbReference>
<dbReference type="GO" id="GO:0042796">
    <property type="term" value="P:snRNA transcription by RNA polymerase III"/>
    <property type="evidence" value="ECO:0007669"/>
    <property type="project" value="TreeGrafter"/>
</dbReference>
<dbReference type="InterPro" id="IPR019188">
    <property type="entry name" value="SNAPC1"/>
</dbReference>
<accession>A0A8H5H232</accession>
<dbReference type="AlphaFoldDB" id="A0A8H5H232"/>
<evidence type="ECO:0000256" key="1">
    <source>
        <dbReference type="SAM" id="MobiDB-lite"/>
    </source>
</evidence>
<evidence type="ECO:0000313" key="2">
    <source>
        <dbReference type="EMBL" id="KAF5375000.1"/>
    </source>
</evidence>
<feature type="region of interest" description="Disordered" evidence="1">
    <location>
        <begin position="193"/>
        <end position="221"/>
    </location>
</feature>
<evidence type="ECO:0000313" key="3">
    <source>
        <dbReference type="Proteomes" id="UP000559256"/>
    </source>
</evidence>
<dbReference type="PANTHER" id="PTHR15131:SF3">
    <property type="entry name" value="SNRNA-ACTIVATING PROTEIN COMPLEX SUBUNIT 1"/>
    <property type="match status" value="1"/>
</dbReference>
<dbReference type="OrthoDB" id="3253083at2759"/>
<dbReference type="GO" id="GO:0043565">
    <property type="term" value="F:sequence-specific DNA binding"/>
    <property type="evidence" value="ECO:0007669"/>
    <property type="project" value="TreeGrafter"/>
</dbReference>
<organism evidence="2 3">
    <name type="scientific">Tetrapyrgos nigripes</name>
    <dbReference type="NCBI Taxonomy" id="182062"/>
    <lineage>
        <taxon>Eukaryota</taxon>
        <taxon>Fungi</taxon>
        <taxon>Dikarya</taxon>
        <taxon>Basidiomycota</taxon>
        <taxon>Agaricomycotina</taxon>
        <taxon>Agaricomycetes</taxon>
        <taxon>Agaricomycetidae</taxon>
        <taxon>Agaricales</taxon>
        <taxon>Marasmiineae</taxon>
        <taxon>Marasmiaceae</taxon>
        <taxon>Tetrapyrgos</taxon>
    </lineage>
</organism>
<dbReference type="Proteomes" id="UP000559256">
    <property type="component" value="Unassembled WGS sequence"/>
</dbReference>
<reference evidence="2 3" key="1">
    <citation type="journal article" date="2020" name="ISME J.">
        <title>Uncovering the hidden diversity of litter-decomposition mechanisms in mushroom-forming fungi.</title>
        <authorList>
            <person name="Floudas D."/>
            <person name="Bentzer J."/>
            <person name="Ahren D."/>
            <person name="Johansson T."/>
            <person name="Persson P."/>
            <person name="Tunlid A."/>
        </authorList>
    </citation>
    <scope>NUCLEOTIDE SEQUENCE [LARGE SCALE GENOMIC DNA]</scope>
    <source>
        <strain evidence="2 3">CBS 291.85</strain>
    </source>
</reference>
<keyword evidence="3" id="KW-1185">Reference proteome</keyword>